<feature type="transmembrane region" description="Helical" evidence="1">
    <location>
        <begin position="402"/>
        <end position="420"/>
    </location>
</feature>
<organism evidence="2">
    <name type="scientific">freshwater metagenome</name>
    <dbReference type="NCBI Taxonomy" id="449393"/>
    <lineage>
        <taxon>unclassified sequences</taxon>
        <taxon>metagenomes</taxon>
        <taxon>ecological metagenomes</taxon>
    </lineage>
</organism>
<feature type="transmembrane region" description="Helical" evidence="1">
    <location>
        <begin position="163"/>
        <end position="181"/>
    </location>
</feature>
<feature type="transmembrane region" description="Helical" evidence="1">
    <location>
        <begin position="235"/>
        <end position="252"/>
    </location>
</feature>
<keyword evidence="1" id="KW-1133">Transmembrane helix</keyword>
<accession>A0A6J7SM20</accession>
<keyword evidence="1" id="KW-0472">Membrane</keyword>
<dbReference type="EMBL" id="CAFBPZ010000126">
    <property type="protein sequence ID" value="CAB5042103.1"/>
    <property type="molecule type" value="Genomic_DNA"/>
</dbReference>
<proteinExistence type="predicted"/>
<feature type="transmembrane region" description="Helical" evidence="1">
    <location>
        <begin position="465"/>
        <end position="497"/>
    </location>
</feature>
<dbReference type="InterPro" id="IPR018674">
    <property type="entry name" value="DUF2142_membrane"/>
</dbReference>
<feature type="transmembrane region" description="Helical" evidence="1">
    <location>
        <begin position="371"/>
        <end position="390"/>
    </location>
</feature>
<protein>
    <submittedName>
        <fullName evidence="2">Unannotated protein</fullName>
    </submittedName>
</protein>
<evidence type="ECO:0000313" key="2">
    <source>
        <dbReference type="EMBL" id="CAB5042103.1"/>
    </source>
</evidence>
<feature type="transmembrane region" description="Helical" evidence="1">
    <location>
        <begin position="259"/>
        <end position="280"/>
    </location>
</feature>
<dbReference type="PROSITE" id="PS51257">
    <property type="entry name" value="PROKAR_LIPOPROTEIN"/>
    <property type="match status" value="1"/>
</dbReference>
<feature type="transmembrane region" description="Helical" evidence="1">
    <location>
        <begin position="427"/>
        <end position="445"/>
    </location>
</feature>
<feature type="transmembrane region" description="Helical" evidence="1">
    <location>
        <begin position="212"/>
        <end position="229"/>
    </location>
</feature>
<feature type="transmembrane region" description="Helical" evidence="1">
    <location>
        <begin position="135"/>
        <end position="156"/>
    </location>
</feature>
<name>A0A6J7SM20_9ZZZZ</name>
<dbReference type="Pfam" id="PF09913">
    <property type="entry name" value="DUF2142"/>
    <property type="match status" value="1"/>
</dbReference>
<evidence type="ECO:0000256" key="1">
    <source>
        <dbReference type="SAM" id="Phobius"/>
    </source>
</evidence>
<dbReference type="AlphaFoldDB" id="A0A6J7SM20"/>
<keyword evidence="1" id="KW-0812">Transmembrane</keyword>
<feature type="transmembrane region" description="Helical" evidence="1">
    <location>
        <begin position="340"/>
        <end position="359"/>
    </location>
</feature>
<gene>
    <name evidence="2" type="ORF">UFOPK4237_01460</name>
</gene>
<reference evidence="2" key="1">
    <citation type="submission" date="2020-05" db="EMBL/GenBank/DDBJ databases">
        <authorList>
            <person name="Chiriac C."/>
            <person name="Salcher M."/>
            <person name="Ghai R."/>
            <person name="Kavagutti S V."/>
        </authorList>
    </citation>
    <scope>NUCLEOTIDE SEQUENCE</scope>
</reference>
<feature type="transmembrane region" description="Helical" evidence="1">
    <location>
        <begin position="187"/>
        <end position="205"/>
    </location>
</feature>
<sequence>MRKLLVSLLVLFGFFIACGTWALASPVGSATDDEYHLPSIWCSWGNSSGICDLSDASSGWRVATVSDALLHRCYVASNLSPTCIASNAGSIGETDFVNGLNRPDLDWKSSALYYGSTFYQTLRMFVNQDVPNSVIRIRIANVTIATFLLTIILVASPIAVARAVALSWFLVLIPLGFFYVASTNPSSWSIIGAGTMWAFLISWLLEPDWRSWRANASLFGLIISCAMLITNRKDGVFDVVVIGLACIILVYRQKMKARIRVWLFGLFLLFISTISTMPSLNYGKELLSGRPSAASIATSPGTNPIVDNVREFLVLPKSLWSVIGGNMRGQPFAPFGLNEIHLSPLVPILLLVALTGFIYMGLRKSTKRKLIAVAFLLSSLAVSTVMQKYLQSPSSFMVQPRHLVPLLLAAAGLIFFSPGPNFQFRAIWIKISLPLAVVGGSVALFETQARYVGDSWRWSTTTTSWWWQFAVGPGWNSVAAFLGLGIMACGVAGLFAIKDTYNHKADSITLGNSAKATH</sequence>